<dbReference type="AlphaFoldDB" id="A0A9P4YND0"/>
<sequence>MVTFNYRAIISAEKPLTIVCEAIYSYGYGQVPLEILES</sequence>
<dbReference type="Proteomes" id="UP000749293">
    <property type="component" value="Unassembled WGS sequence"/>
</dbReference>
<keyword evidence="2" id="KW-1185">Reference proteome</keyword>
<proteinExistence type="predicted"/>
<protein>
    <submittedName>
        <fullName evidence="1">Uncharacterized protein</fullName>
    </submittedName>
</protein>
<dbReference type="RefSeq" id="XP_035318412.1">
    <property type="nucleotide sequence ID" value="XM_035466401.1"/>
</dbReference>
<organism evidence="1 2">
    <name type="scientific">Geosmithia morbida</name>
    <dbReference type="NCBI Taxonomy" id="1094350"/>
    <lineage>
        <taxon>Eukaryota</taxon>
        <taxon>Fungi</taxon>
        <taxon>Dikarya</taxon>
        <taxon>Ascomycota</taxon>
        <taxon>Pezizomycotina</taxon>
        <taxon>Sordariomycetes</taxon>
        <taxon>Hypocreomycetidae</taxon>
        <taxon>Hypocreales</taxon>
        <taxon>Bionectriaceae</taxon>
        <taxon>Geosmithia</taxon>
    </lineage>
</organism>
<reference evidence="1" key="1">
    <citation type="submission" date="2020-03" db="EMBL/GenBank/DDBJ databases">
        <title>Site-based positive gene gene selection in Geosmithia morbida across the United States reveals a broad range of putative effectors and factors for local host and environmental adapation.</title>
        <authorList>
            <person name="Onufrak A."/>
            <person name="Murdoch R.W."/>
            <person name="Gazis R."/>
            <person name="Huff M."/>
            <person name="Staton M."/>
            <person name="Klingeman W."/>
            <person name="Hadziabdic D."/>
        </authorList>
    </citation>
    <scope>NUCLEOTIDE SEQUENCE</scope>
    <source>
        <strain evidence="1">1262</strain>
    </source>
</reference>
<accession>A0A9P4YND0</accession>
<dbReference type="EMBL" id="JAANYQ010000021">
    <property type="protein sequence ID" value="KAF4119760.1"/>
    <property type="molecule type" value="Genomic_DNA"/>
</dbReference>
<name>A0A9P4YND0_9HYPO</name>
<comment type="caution">
    <text evidence="1">The sequence shown here is derived from an EMBL/GenBank/DDBJ whole genome shotgun (WGS) entry which is preliminary data.</text>
</comment>
<evidence type="ECO:0000313" key="1">
    <source>
        <dbReference type="EMBL" id="KAF4119760.1"/>
    </source>
</evidence>
<evidence type="ECO:0000313" key="2">
    <source>
        <dbReference type="Proteomes" id="UP000749293"/>
    </source>
</evidence>
<dbReference type="GeneID" id="55970654"/>
<gene>
    <name evidence="1" type="ORF">GMORB2_4426</name>
</gene>